<comment type="subcellular location">
    <subcellularLocation>
        <location evidence="1">Cell membrane</location>
        <topology evidence="1">Peripheral membrane protein</topology>
    </subcellularLocation>
</comment>
<name>A0A9X7R2M7_PSEDE</name>
<dbReference type="InterPro" id="IPR043149">
    <property type="entry name" value="TagF_N"/>
</dbReference>
<dbReference type="InterPro" id="IPR051612">
    <property type="entry name" value="Teichoic_Acid_Biosynth"/>
</dbReference>
<dbReference type="InterPro" id="IPR007554">
    <property type="entry name" value="Glycerophosphate_synth"/>
</dbReference>
<accession>A0A9X7R2M7</accession>
<evidence type="ECO:0000256" key="5">
    <source>
        <dbReference type="ARBA" id="ARBA00022944"/>
    </source>
</evidence>
<feature type="transmembrane region" description="Helical" evidence="7">
    <location>
        <begin position="32"/>
        <end position="49"/>
    </location>
</feature>
<comment type="similarity">
    <text evidence="2">Belongs to the CDP-glycerol glycerophosphotransferase family.</text>
</comment>
<organism evidence="8 9">
    <name type="scientific">Pseudomonas denitrificans</name>
    <dbReference type="NCBI Taxonomy" id="43306"/>
    <lineage>
        <taxon>Bacteria</taxon>
        <taxon>Pseudomonadati</taxon>
        <taxon>Pseudomonadota</taxon>
        <taxon>Gammaproteobacteria</taxon>
        <taxon>Pseudomonadales</taxon>
        <taxon>Pseudomonadaceae</taxon>
        <taxon>Halopseudomonas</taxon>
    </lineage>
</organism>
<evidence type="ECO:0000256" key="2">
    <source>
        <dbReference type="ARBA" id="ARBA00010488"/>
    </source>
</evidence>
<keyword evidence="4" id="KW-0808">Transferase</keyword>
<keyword evidence="6 7" id="KW-0472">Membrane</keyword>
<dbReference type="Gene3D" id="3.40.50.12580">
    <property type="match status" value="1"/>
</dbReference>
<keyword evidence="7" id="KW-0812">Transmembrane</keyword>
<dbReference type="Gene3D" id="3.40.50.11820">
    <property type="match status" value="1"/>
</dbReference>
<dbReference type="Pfam" id="PF04464">
    <property type="entry name" value="Glyphos_transf"/>
    <property type="match status" value="1"/>
</dbReference>
<dbReference type="SUPFAM" id="SSF53756">
    <property type="entry name" value="UDP-Glycosyltransferase/glycogen phosphorylase"/>
    <property type="match status" value="1"/>
</dbReference>
<dbReference type="Proteomes" id="UP000326659">
    <property type="component" value="Chromosome"/>
</dbReference>
<dbReference type="RefSeq" id="WP_151186257.1">
    <property type="nucleotide sequence ID" value="NZ_CP043626.1"/>
</dbReference>
<reference evidence="8 9" key="1">
    <citation type="submission" date="2019-09" db="EMBL/GenBank/DDBJ databases">
        <title>Prosopis cineraria nodule microbiome.</title>
        <authorList>
            <person name="Chaluvadi S.R."/>
            <person name="Ali R."/>
            <person name="Wang X."/>
        </authorList>
    </citation>
    <scope>NUCLEOTIDE SEQUENCE [LARGE SCALE GENOMIC DNA]</scope>
    <source>
        <strain evidence="8 9">BG1</strain>
    </source>
</reference>
<sequence>MVFISATVLGYFAITFGYSAFCAVNALKKANISAPLASIISLAILRFLYLTDMVSGLQLQYQYLQQISAYSHFVSSTYSKRNKMLSLIKKLTHSTTVAGSQFALLLLANIIPKDKSLWVYGCLRGYSEGCAAIIEIAHKDGTHRNVWLYRSESERVALQQRGMSHYPLHSLRGYWYCLRANLAFIAYGFNDLNGTAIHGAKIINVWHGTPLKKIYFDSPQLLGSSIRKRVKRHLQSCFTRRIYIFPVSSEISRTRIESAFRLKPKVAVVVGEPRTDKVLLKANANHTEDLLINELLKLGPDRVLLYAPTWRAGSIQSDMQGFHDLVSLLEKHDKYVAFRAHPLDGNNPILKFNHRRVLLFPQNTYQDVNDYLWLFGALITDYSSIAIDFSLRSRSIYFFAPDIDSYHETQGLYESYDVFTDSSWHKDWHGLIQSIEKNWSNGVTQNNCSKKLLKRYHEFQDGQSALRTYELCKKLSNK</sequence>
<evidence type="ECO:0000256" key="4">
    <source>
        <dbReference type="ARBA" id="ARBA00022679"/>
    </source>
</evidence>
<evidence type="ECO:0000256" key="6">
    <source>
        <dbReference type="ARBA" id="ARBA00023136"/>
    </source>
</evidence>
<dbReference type="EMBL" id="CP043626">
    <property type="protein sequence ID" value="QEY70404.1"/>
    <property type="molecule type" value="Genomic_DNA"/>
</dbReference>
<keyword evidence="7" id="KW-1133">Transmembrane helix</keyword>
<evidence type="ECO:0000256" key="3">
    <source>
        <dbReference type="ARBA" id="ARBA00022475"/>
    </source>
</evidence>
<keyword evidence="3" id="KW-1003">Cell membrane</keyword>
<keyword evidence="5" id="KW-0777">Teichoic acid biosynthesis</keyword>
<protein>
    <submittedName>
        <fullName evidence="8">Uncharacterized protein</fullName>
    </submittedName>
</protein>
<dbReference type="PANTHER" id="PTHR37316">
    <property type="entry name" value="TEICHOIC ACID GLYCEROL-PHOSPHATE PRIMASE"/>
    <property type="match status" value="1"/>
</dbReference>
<evidence type="ECO:0000256" key="7">
    <source>
        <dbReference type="SAM" id="Phobius"/>
    </source>
</evidence>
<evidence type="ECO:0000313" key="9">
    <source>
        <dbReference type="Proteomes" id="UP000326659"/>
    </source>
</evidence>
<dbReference type="PANTHER" id="PTHR37316:SF3">
    <property type="entry name" value="TEICHOIC ACID GLYCEROL-PHOSPHATE TRANSFERASE"/>
    <property type="match status" value="1"/>
</dbReference>
<evidence type="ECO:0000256" key="1">
    <source>
        <dbReference type="ARBA" id="ARBA00004202"/>
    </source>
</evidence>
<dbReference type="OrthoDB" id="9802649at2"/>
<dbReference type="GO" id="GO:0005886">
    <property type="term" value="C:plasma membrane"/>
    <property type="evidence" value="ECO:0007669"/>
    <property type="project" value="UniProtKB-SubCell"/>
</dbReference>
<dbReference type="GO" id="GO:0019350">
    <property type="term" value="P:teichoic acid biosynthetic process"/>
    <property type="evidence" value="ECO:0007669"/>
    <property type="project" value="UniProtKB-KW"/>
</dbReference>
<dbReference type="InterPro" id="IPR043148">
    <property type="entry name" value="TagF_C"/>
</dbReference>
<dbReference type="AlphaFoldDB" id="A0A9X7R2M7"/>
<evidence type="ECO:0000313" key="8">
    <source>
        <dbReference type="EMBL" id="QEY70404.1"/>
    </source>
</evidence>
<keyword evidence="9" id="KW-1185">Reference proteome</keyword>
<dbReference type="KEGG" id="pden:F1C79_01300"/>
<dbReference type="GO" id="GO:0047355">
    <property type="term" value="F:CDP-glycerol glycerophosphotransferase activity"/>
    <property type="evidence" value="ECO:0007669"/>
    <property type="project" value="InterPro"/>
</dbReference>
<gene>
    <name evidence="8" type="ORF">F1C79_01300</name>
</gene>
<proteinExistence type="inferred from homology"/>